<gene>
    <name evidence="3" type="ORF">AUCHE_16_01180</name>
</gene>
<keyword evidence="2" id="KW-0812">Transmembrane</keyword>
<sequence>MSTQPPPPPSHPQQPGPQPSGPPPPDQVFPVPPEQSAPPVNWQPPTGPPQYGQPIYQQPQYGQPTPPSSYQPSPVTRPASMDKAVWAMRAGAVMVAVSQLVDFMLRKEITEATKSWMISMGVPAEFVSQTNAEVSPVALIINIAFGAGLWWWMSVFNGKGRGWARVVAHVFFTIHTLFLLSQVAIPVPALSKVTVIAYWACGLAAIIFIWAKDSRRFYAECSRQL</sequence>
<comment type="caution">
    <text evidence="3">The sequence shown here is derived from an EMBL/GenBank/DDBJ whole genome shotgun (WGS) entry which is preliminary data.</text>
</comment>
<feature type="transmembrane region" description="Helical" evidence="2">
    <location>
        <begin position="134"/>
        <end position="154"/>
    </location>
</feature>
<feature type="region of interest" description="Disordered" evidence="1">
    <location>
        <begin position="1"/>
        <end position="76"/>
    </location>
</feature>
<dbReference type="eggNOG" id="ENOG5033KXR">
    <property type="taxonomic scope" value="Bacteria"/>
</dbReference>
<keyword evidence="2" id="KW-1133">Transmembrane helix</keyword>
<reference evidence="3 4" key="1">
    <citation type="submission" date="2012-08" db="EMBL/GenBank/DDBJ databases">
        <title>Whole genome shotgun sequence of Austwickia chelonae NBRC 105200.</title>
        <authorList>
            <person name="Yoshida I."/>
            <person name="Hosoyama A."/>
            <person name="Tsuchikane K."/>
            <person name="Katsumata H."/>
            <person name="Ando Y."/>
            <person name="Ohji S."/>
            <person name="Hamada M."/>
            <person name="Tamura T."/>
            <person name="Yamazoe A."/>
            <person name="Yamazaki S."/>
            <person name="Fujita N."/>
        </authorList>
    </citation>
    <scope>NUCLEOTIDE SEQUENCE [LARGE SCALE GENOMIC DNA]</scope>
    <source>
        <strain evidence="3 4">NBRC 105200</strain>
    </source>
</reference>
<evidence type="ECO:0000256" key="1">
    <source>
        <dbReference type="SAM" id="MobiDB-lite"/>
    </source>
</evidence>
<feature type="transmembrane region" description="Helical" evidence="2">
    <location>
        <begin position="193"/>
        <end position="211"/>
    </location>
</feature>
<feature type="transmembrane region" description="Helical" evidence="2">
    <location>
        <begin position="166"/>
        <end position="187"/>
    </location>
</feature>
<protein>
    <submittedName>
        <fullName evidence="3">Uncharacterized protein</fullName>
    </submittedName>
</protein>
<keyword evidence="4" id="KW-1185">Reference proteome</keyword>
<evidence type="ECO:0000313" key="3">
    <source>
        <dbReference type="EMBL" id="GAB78698.1"/>
    </source>
</evidence>
<feature type="compositionally biased region" description="Low complexity" evidence="1">
    <location>
        <begin position="49"/>
        <end position="63"/>
    </location>
</feature>
<dbReference type="AlphaFoldDB" id="K6V8Z7"/>
<dbReference type="RefSeq" id="WP_006503455.1">
    <property type="nucleotide sequence ID" value="NZ_BAGZ01000016.1"/>
</dbReference>
<dbReference type="EMBL" id="BAGZ01000016">
    <property type="protein sequence ID" value="GAB78698.1"/>
    <property type="molecule type" value="Genomic_DNA"/>
</dbReference>
<keyword evidence="2" id="KW-0472">Membrane</keyword>
<accession>K6V8Z7</accession>
<dbReference type="OrthoDB" id="3831145at2"/>
<dbReference type="Proteomes" id="UP000008495">
    <property type="component" value="Unassembled WGS sequence"/>
</dbReference>
<dbReference type="SUPFAM" id="SSF81995">
    <property type="entry name" value="beta-sandwich domain of Sec23/24"/>
    <property type="match status" value="1"/>
</dbReference>
<organism evidence="3 4">
    <name type="scientific">Austwickia chelonae NBRC 105200</name>
    <dbReference type="NCBI Taxonomy" id="1184607"/>
    <lineage>
        <taxon>Bacteria</taxon>
        <taxon>Bacillati</taxon>
        <taxon>Actinomycetota</taxon>
        <taxon>Actinomycetes</taxon>
        <taxon>Micrococcales</taxon>
        <taxon>Dermatophilaceae</taxon>
        <taxon>Austwickia</taxon>
    </lineage>
</organism>
<proteinExistence type="predicted"/>
<dbReference type="STRING" id="100225.SAMN05421595_2352"/>
<evidence type="ECO:0000256" key="2">
    <source>
        <dbReference type="SAM" id="Phobius"/>
    </source>
</evidence>
<name>K6V8Z7_9MICO</name>
<evidence type="ECO:0000313" key="4">
    <source>
        <dbReference type="Proteomes" id="UP000008495"/>
    </source>
</evidence>
<feature type="compositionally biased region" description="Pro residues" evidence="1">
    <location>
        <begin position="1"/>
        <end position="48"/>
    </location>
</feature>